<name>A0AAV9NZQ4_9PEZI</name>
<dbReference type="PANTHER" id="PTHR42085">
    <property type="entry name" value="F-BOX DOMAIN-CONTAINING PROTEIN"/>
    <property type="match status" value="1"/>
</dbReference>
<proteinExistence type="predicted"/>
<evidence type="ECO:0000313" key="2">
    <source>
        <dbReference type="EMBL" id="KAK5165414.1"/>
    </source>
</evidence>
<gene>
    <name evidence="2" type="ORF">LTR77_008943</name>
</gene>
<dbReference type="RefSeq" id="XP_064655498.1">
    <property type="nucleotide sequence ID" value="XM_064806172.1"/>
</dbReference>
<dbReference type="GeneID" id="89930275"/>
<feature type="compositionally biased region" description="Basic residues" evidence="1">
    <location>
        <begin position="1"/>
        <end position="13"/>
    </location>
</feature>
<reference evidence="2 3" key="1">
    <citation type="submission" date="2023-08" db="EMBL/GenBank/DDBJ databases">
        <title>Black Yeasts Isolated from many extreme environments.</title>
        <authorList>
            <person name="Coleine C."/>
            <person name="Stajich J.E."/>
            <person name="Selbmann L."/>
        </authorList>
    </citation>
    <scope>NUCLEOTIDE SEQUENCE [LARGE SCALE GENOMIC DNA]</scope>
    <source>
        <strain evidence="2 3">CCFEE 5935</strain>
    </source>
</reference>
<dbReference type="EMBL" id="JAVRRT010000016">
    <property type="protein sequence ID" value="KAK5165414.1"/>
    <property type="molecule type" value="Genomic_DNA"/>
</dbReference>
<organism evidence="2 3">
    <name type="scientific">Saxophila tyrrhenica</name>
    <dbReference type="NCBI Taxonomy" id="1690608"/>
    <lineage>
        <taxon>Eukaryota</taxon>
        <taxon>Fungi</taxon>
        <taxon>Dikarya</taxon>
        <taxon>Ascomycota</taxon>
        <taxon>Pezizomycotina</taxon>
        <taxon>Dothideomycetes</taxon>
        <taxon>Dothideomycetidae</taxon>
        <taxon>Mycosphaerellales</taxon>
        <taxon>Extremaceae</taxon>
        <taxon>Saxophila</taxon>
    </lineage>
</organism>
<keyword evidence="3" id="KW-1185">Reference proteome</keyword>
<protein>
    <submittedName>
        <fullName evidence="2">Uncharacterized protein</fullName>
    </submittedName>
</protein>
<evidence type="ECO:0000256" key="1">
    <source>
        <dbReference type="SAM" id="MobiDB-lite"/>
    </source>
</evidence>
<dbReference type="InterPro" id="IPR038883">
    <property type="entry name" value="AN11006-like"/>
</dbReference>
<dbReference type="AlphaFoldDB" id="A0AAV9NZQ4"/>
<feature type="region of interest" description="Disordered" evidence="1">
    <location>
        <begin position="1"/>
        <end position="37"/>
    </location>
</feature>
<dbReference type="Proteomes" id="UP001337655">
    <property type="component" value="Unassembled WGS sequence"/>
</dbReference>
<dbReference type="PANTHER" id="PTHR42085:SF1">
    <property type="entry name" value="F-BOX DOMAIN-CONTAINING PROTEIN"/>
    <property type="match status" value="1"/>
</dbReference>
<accession>A0AAV9NZQ4</accession>
<sequence length="388" mass="43687">MTPTARHLRKTAKPHTPYPRAEKHGQAHSKSYTTNSSRCSVWDVQSPAEIKNLFLGPDTHPLIAAIAKKRGITPDTLQQRYNKYAALSRQMPNRDPKSKVPQIVREALHQLSGVAAAVQGGLKATSLDDQTNIKEHVSRPRDVVPPQFRRECIEDGQDVDTLLQRRRPNDPHTVNTVSTNITAASMEQNSPLLPDLPAKMESHNVTSVTTNNAAADEDQTSPLLRRLPAELRNRVYRMYFADRERKITPCRVSVLESGPDQWKPPPLLHTCKRIVAEASSIYYGERVFMISPGKMYLERLLLALGPLNRALLCRFLVTGLVTNDAETLKAYPSRLEGHGITDARSSLFTVTNHNGLLRYVRTKAKEGEELEYASPDFMFYEWTQDAET</sequence>
<comment type="caution">
    <text evidence="2">The sequence shown here is derived from an EMBL/GenBank/DDBJ whole genome shotgun (WGS) entry which is preliminary data.</text>
</comment>
<feature type="compositionally biased region" description="Polar residues" evidence="1">
    <location>
        <begin position="28"/>
        <end position="37"/>
    </location>
</feature>
<evidence type="ECO:0000313" key="3">
    <source>
        <dbReference type="Proteomes" id="UP001337655"/>
    </source>
</evidence>